<gene>
    <name evidence="1" type="ORF">OUZ56_021051</name>
</gene>
<name>A0ABQ9ZG98_9CRUS</name>
<keyword evidence="2" id="KW-1185">Reference proteome</keyword>
<accession>A0ABQ9ZG98</accession>
<evidence type="ECO:0000313" key="1">
    <source>
        <dbReference type="EMBL" id="KAK4011945.1"/>
    </source>
</evidence>
<sequence>MEKTKMLKQPAVMFLKCLFLSGEPKILAVTAPGSIYQAVPRKLLSYISVSFSRVGMPVTVRFLPGLIEHCCEVKFLVANTNIDKIEACSET</sequence>
<reference evidence="1 2" key="1">
    <citation type="journal article" date="2023" name="Nucleic Acids Res.">
        <title>The hologenome of Daphnia magna reveals possible DNA methylation and microbiome-mediated evolution of the host genome.</title>
        <authorList>
            <person name="Chaturvedi A."/>
            <person name="Li X."/>
            <person name="Dhandapani V."/>
            <person name="Marshall H."/>
            <person name="Kissane S."/>
            <person name="Cuenca-Cambronero M."/>
            <person name="Asole G."/>
            <person name="Calvet F."/>
            <person name="Ruiz-Romero M."/>
            <person name="Marangio P."/>
            <person name="Guigo R."/>
            <person name="Rago D."/>
            <person name="Mirbahai L."/>
            <person name="Eastwood N."/>
            <person name="Colbourne J.K."/>
            <person name="Zhou J."/>
            <person name="Mallon E."/>
            <person name="Orsini L."/>
        </authorList>
    </citation>
    <scope>NUCLEOTIDE SEQUENCE [LARGE SCALE GENOMIC DNA]</scope>
    <source>
        <strain evidence="1">LRV0_1</strain>
    </source>
</reference>
<organism evidence="1 2">
    <name type="scientific">Daphnia magna</name>
    <dbReference type="NCBI Taxonomy" id="35525"/>
    <lineage>
        <taxon>Eukaryota</taxon>
        <taxon>Metazoa</taxon>
        <taxon>Ecdysozoa</taxon>
        <taxon>Arthropoda</taxon>
        <taxon>Crustacea</taxon>
        <taxon>Branchiopoda</taxon>
        <taxon>Diplostraca</taxon>
        <taxon>Cladocera</taxon>
        <taxon>Anomopoda</taxon>
        <taxon>Daphniidae</taxon>
        <taxon>Daphnia</taxon>
    </lineage>
</organism>
<dbReference type="Proteomes" id="UP001234178">
    <property type="component" value="Unassembled WGS sequence"/>
</dbReference>
<evidence type="ECO:0000313" key="2">
    <source>
        <dbReference type="Proteomes" id="UP001234178"/>
    </source>
</evidence>
<comment type="caution">
    <text evidence="1">The sequence shown here is derived from an EMBL/GenBank/DDBJ whole genome shotgun (WGS) entry which is preliminary data.</text>
</comment>
<dbReference type="EMBL" id="JAOYFB010000003">
    <property type="protein sequence ID" value="KAK4011945.1"/>
    <property type="molecule type" value="Genomic_DNA"/>
</dbReference>
<proteinExistence type="predicted"/>
<protein>
    <submittedName>
        <fullName evidence="1">Uncharacterized protein</fullName>
    </submittedName>
</protein>